<dbReference type="PANTHER" id="PTHR31170">
    <property type="entry name" value="BNAC04G53230D PROTEIN"/>
    <property type="match status" value="1"/>
</dbReference>
<dbReference type="InterPro" id="IPR004158">
    <property type="entry name" value="DUF247_pln"/>
</dbReference>
<gene>
    <name evidence="2" type="ORF">C2S53_012431</name>
</gene>
<keyword evidence="3" id="KW-1185">Reference proteome</keyword>
<dbReference type="Pfam" id="PF03140">
    <property type="entry name" value="DUF247"/>
    <property type="match status" value="1"/>
</dbReference>
<keyword evidence="1" id="KW-0472">Membrane</keyword>
<evidence type="ECO:0000256" key="1">
    <source>
        <dbReference type="SAM" id="Phobius"/>
    </source>
</evidence>
<keyword evidence="1" id="KW-0812">Transmembrane</keyword>
<dbReference type="PANTHER" id="PTHR31170:SF25">
    <property type="entry name" value="BNAA09G04570D PROTEIN"/>
    <property type="match status" value="1"/>
</dbReference>
<name>A0AAD4JK49_PERFH</name>
<comment type="caution">
    <text evidence="2">The sequence shown here is derived from an EMBL/GenBank/DDBJ whole genome shotgun (WGS) entry which is preliminary data.</text>
</comment>
<keyword evidence="1" id="KW-1133">Transmembrane helix</keyword>
<accession>A0AAD4JK49</accession>
<reference evidence="2 3" key="1">
    <citation type="journal article" date="2021" name="Nat. Commun.">
        <title>Incipient diploidization of the medicinal plant Perilla within 10,000 years.</title>
        <authorList>
            <person name="Zhang Y."/>
            <person name="Shen Q."/>
            <person name="Leng L."/>
            <person name="Zhang D."/>
            <person name="Chen S."/>
            <person name="Shi Y."/>
            <person name="Ning Z."/>
            <person name="Chen S."/>
        </authorList>
    </citation>
    <scope>NUCLEOTIDE SEQUENCE [LARGE SCALE GENOMIC DNA]</scope>
    <source>
        <strain evidence="3">cv. PC099</strain>
    </source>
</reference>
<dbReference type="AlphaFoldDB" id="A0AAD4JK49"/>
<proteinExistence type="predicted"/>
<dbReference type="Proteomes" id="UP001190926">
    <property type="component" value="Unassembled WGS sequence"/>
</dbReference>
<sequence>MSQGRDKVSISIEGLVSQLGNPTQSKPTIFEVDDRLRQVNVKDYEPEIISIGPIHRGKDHVKSMEQHKVRYLQQILEKRADLSLDIFVKKLRESEENARKYYSTSLNLNTDKFVEMLLLDGCFVIQLIRTYFFDGKADNDPVFESETLSQIRHDLMLFENQLPFFVLNQLFDMTKTGNPDDNLCHLVLFLVEDMFPWSDVSKLDPDPHPDHLLGLVYQCFSPFSTKTPSKTKGRKGKKSAAVHINSASELKEAGIRLKGSEEKRLTFEGRVLKFPPLQVSGKTESLLRNVMAYEQLRLNDNHPKHVTDYTFFMHCLIRSTKDIEILRRSGIISNYLGGDDKIYDMFHRLGTNFLRSSEFYYSDVFESLNTHCGRRLNKWMANLRRNYFNSPWSMIKFVAATMLLLLTLAQTVFSILSFKYRKT</sequence>
<evidence type="ECO:0000313" key="3">
    <source>
        <dbReference type="Proteomes" id="UP001190926"/>
    </source>
</evidence>
<protein>
    <submittedName>
        <fullName evidence="2">Uncharacterized protein</fullName>
    </submittedName>
</protein>
<dbReference type="EMBL" id="SDAM02000037">
    <property type="protein sequence ID" value="KAH6835267.1"/>
    <property type="molecule type" value="Genomic_DNA"/>
</dbReference>
<organism evidence="2 3">
    <name type="scientific">Perilla frutescens var. hirtella</name>
    <name type="common">Perilla citriodora</name>
    <name type="synonym">Perilla setoyensis</name>
    <dbReference type="NCBI Taxonomy" id="608512"/>
    <lineage>
        <taxon>Eukaryota</taxon>
        <taxon>Viridiplantae</taxon>
        <taxon>Streptophyta</taxon>
        <taxon>Embryophyta</taxon>
        <taxon>Tracheophyta</taxon>
        <taxon>Spermatophyta</taxon>
        <taxon>Magnoliopsida</taxon>
        <taxon>eudicotyledons</taxon>
        <taxon>Gunneridae</taxon>
        <taxon>Pentapetalae</taxon>
        <taxon>asterids</taxon>
        <taxon>lamiids</taxon>
        <taxon>Lamiales</taxon>
        <taxon>Lamiaceae</taxon>
        <taxon>Nepetoideae</taxon>
        <taxon>Elsholtzieae</taxon>
        <taxon>Perilla</taxon>
    </lineage>
</organism>
<evidence type="ECO:0000313" key="2">
    <source>
        <dbReference type="EMBL" id="KAH6835267.1"/>
    </source>
</evidence>
<feature type="transmembrane region" description="Helical" evidence="1">
    <location>
        <begin position="394"/>
        <end position="418"/>
    </location>
</feature>